<reference evidence="2 3" key="1">
    <citation type="journal article" date="2018" name="IMA Fungus">
        <title>IMA Genome-F 9: Draft genome sequence of Annulohypoxylon stygium, Aspergillus mulundensis, Berkeleyomyces basicola (syn. Thielaviopsis basicola), Ceratocystis smalleyi, two Cercospora beticola strains, Coleophoma cylindrospora, Fusarium fracticaudum, Phialophora cf. hyalina, and Morchella septimelata.</title>
        <authorList>
            <person name="Wingfield B.D."/>
            <person name="Bills G.F."/>
            <person name="Dong Y."/>
            <person name="Huang W."/>
            <person name="Nel W.J."/>
            <person name="Swalarsk-Parry B.S."/>
            <person name="Vaghefi N."/>
            <person name="Wilken P.M."/>
            <person name="An Z."/>
            <person name="de Beer Z.W."/>
            <person name="De Vos L."/>
            <person name="Chen L."/>
            <person name="Duong T.A."/>
            <person name="Gao Y."/>
            <person name="Hammerbacher A."/>
            <person name="Kikkert J.R."/>
            <person name="Li Y."/>
            <person name="Li H."/>
            <person name="Li K."/>
            <person name="Li Q."/>
            <person name="Liu X."/>
            <person name="Ma X."/>
            <person name="Naidoo K."/>
            <person name="Pethybridge S.J."/>
            <person name="Sun J."/>
            <person name="Steenkamp E.T."/>
            <person name="van der Nest M.A."/>
            <person name="van Wyk S."/>
            <person name="Wingfield M.J."/>
            <person name="Xiong C."/>
            <person name="Yue Q."/>
            <person name="Zhang X."/>
        </authorList>
    </citation>
    <scope>NUCLEOTIDE SEQUENCE [LARGE SCALE GENOMIC DNA]</scope>
    <source>
        <strain evidence="2 3">BP5796</strain>
    </source>
</reference>
<dbReference type="EMBL" id="PDLN01000019">
    <property type="protein sequence ID" value="RDW60198.1"/>
    <property type="molecule type" value="Genomic_DNA"/>
</dbReference>
<feature type="transmembrane region" description="Helical" evidence="1">
    <location>
        <begin position="12"/>
        <end position="33"/>
    </location>
</feature>
<dbReference type="AlphaFoldDB" id="A0A3D8QEX0"/>
<feature type="transmembrane region" description="Helical" evidence="1">
    <location>
        <begin position="163"/>
        <end position="184"/>
    </location>
</feature>
<keyword evidence="1" id="KW-0472">Membrane</keyword>
<protein>
    <submittedName>
        <fullName evidence="2">Uncharacterized protein</fullName>
    </submittedName>
</protein>
<keyword evidence="3" id="KW-1185">Reference proteome</keyword>
<evidence type="ECO:0000313" key="3">
    <source>
        <dbReference type="Proteomes" id="UP000256328"/>
    </source>
</evidence>
<dbReference type="OrthoDB" id="3542627at2759"/>
<organism evidence="2 3">
    <name type="scientific">Coleophoma crateriformis</name>
    <dbReference type="NCBI Taxonomy" id="565419"/>
    <lineage>
        <taxon>Eukaryota</taxon>
        <taxon>Fungi</taxon>
        <taxon>Dikarya</taxon>
        <taxon>Ascomycota</taxon>
        <taxon>Pezizomycotina</taxon>
        <taxon>Leotiomycetes</taxon>
        <taxon>Helotiales</taxon>
        <taxon>Dermateaceae</taxon>
        <taxon>Coleophoma</taxon>
    </lineage>
</organism>
<comment type="caution">
    <text evidence="2">The sequence shown here is derived from an EMBL/GenBank/DDBJ whole genome shotgun (WGS) entry which is preliminary data.</text>
</comment>
<accession>A0A3D8QEX0</accession>
<keyword evidence="1" id="KW-0812">Transmembrane</keyword>
<name>A0A3D8QEX0_9HELO</name>
<keyword evidence="1" id="KW-1133">Transmembrane helix</keyword>
<feature type="transmembrane region" description="Helical" evidence="1">
    <location>
        <begin position="129"/>
        <end position="151"/>
    </location>
</feature>
<feature type="transmembrane region" description="Helical" evidence="1">
    <location>
        <begin position="227"/>
        <end position="251"/>
    </location>
</feature>
<evidence type="ECO:0000256" key="1">
    <source>
        <dbReference type="SAM" id="Phobius"/>
    </source>
</evidence>
<gene>
    <name evidence="2" type="ORF">BP5796_11804</name>
</gene>
<dbReference type="Proteomes" id="UP000256328">
    <property type="component" value="Unassembled WGS sequence"/>
</dbReference>
<proteinExistence type="predicted"/>
<evidence type="ECO:0000313" key="2">
    <source>
        <dbReference type="EMBL" id="RDW60198.1"/>
    </source>
</evidence>
<sequence>MAKHSSSSMLGFLPLLTLIPTIFSFIAIILITVGGVNPSGSQAIAKNTAFELVQWNYTVRPIRSYASYSNSLYLNRLCLAADTAQDIISASVCSPMHVVHDNSDLEAYNVLVQELSPFRFDSVNLNVPLAFYILANVCVFFLMAAAVLGSLKGMGGKALGRGRMVVLGLGVAAFVFVLIASSVLTHQMVHLRDQILHDTIGSRVLVTSPGPGTTYFTLINHVRLGSVVLGLTWASVAALFLVLGMWGLVFWSTKGDRYEMREEKEERIVQG</sequence>